<gene>
    <name evidence="1" type="ORF">MANES_14G056300</name>
</gene>
<accession>A0A2C9UJB4</accession>
<sequence>MGNEGNMIMFRNVKPFWFSCSKPDYEKRKKNSFLVNFINRNLDIYMYNKQAKNLRCLSQLAMVQVQSITRLRLLILFSKIKNNNNNNNNKTLISSIK</sequence>
<proteinExistence type="predicted"/>
<dbReference type="AlphaFoldDB" id="A0A2C9UJB4"/>
<name>A0A2C9UJB4_MANES</name>
<reference evidence="1" key="1">
    <citation type="submission" date="2016-02" db="EMBL/GenBank/DDBJ databases">
        <title>WGS assembly of Manihot esculenta.</title>
        <authorList>
            <person name="Bredeson J.V."/>
            <person name="Prochnik S.E."/>
            <person name="Lyons J.B."/>
            <person name="Schmutz J."/>
            <person name="Grimwood J."/>
            <person name="Vrebalov J."/>
            <person name="Bart R.S."/>
            <person name="Amuge T."/>
            <person name="Ferguson M.E."/>
            <person name="Green R."/>
            <person name="Putnam N."/>
            <person name="Stites J."/>
            <person name="Rounsley S."/>
            <person name="Rokhsar D.S."/>
        </authorList>
    </citation>
    <scope>NUCLEOTIDE SEQUENCE [LARGE SCALE GENOMIC DNA]</scope>
    <source>
        <tissue evidence="1">Leaf</tissue>
    </source>
</reference>
<protein>
    <submittedName>
        <fullName evidence="1">Uncharacterized protein</fullName>
    </submittedName>
</protein>
<evidence type="ECO:0000313" key="1">
    <source>
        <dbReference type="EMBL" id="OAY30758.1"/>
    </source>
</evidence>
<organism evidence="1">
    <name type="scientific">Manihot esculenta</name>
    <name type="common">Cassava</name>
    <name type="synonym">Jatropha manihot</name>
    <dbReference type="NCBI Taxonomy" id="3983"/>
    <lineage>
        <taxon>Eukaryota</taxon>
        <taxon>Viridiplantae</taxon>
        <taxon>Streptophyta</taxon>
        <taxon>Embryophyta</taxon>
        <taxon>Tracheophyta</taxon>
        <taxon>Spermatophyta</taxon>
        <taxon>Magnoliopsida</taxon>
        <taxon>eudicotyledons</taxon>
        <taxon>Gunneridae</taxon>
        <taxon>Pentapetalae</taxon>
        <taxon>rosids</taxon>
        <taxon>fabids</taxon>
        <taxon>Malpighiales</taxon>
        <taxon>Euphorbiaceae</taxon>
        <taxon>Crotonoideae</taxon>
        <taxon>Manihoteae</taxon>
        <taxon>Manihot</taxon>
    </lineage>
</organism>
<dbReference type="EMBL" id="CM004400">
    <property type="protein sequence ID" value="OAY30758.1"/>
    <property type="molecule type" value="Genomic_DNA"/>
</dbReference>